<keyword evidence="3" id="KW-1185">Reference proteome</keyword>
<dbReference type="OrthoDB" id="9976870at2759"/>
<dbReference type="Proteomes" id="UP000663829">
    <property type="component" value="Unassembled WGS sequence"/>
</dbReference>
<evidence type="ECO:0000313" key="1">
    <source>
        <dbReference type="EMBL" id="CAF0995166.1"/>
    </source>
</evidence>
<proteinExistence type="predicted"/>
<protein>
    <submittedName>
        <fullName evidence="1">Uncharacterized protein</fullName>
    </submittedName>
</protein>
<dbReference type="InterPro" id="IPR014710">
    <property type="entry name" value="RmlC-like_jellyroll"/>
</dbReference>
<reference evidence="1" key="1">
    <citation type="submission" date="2021-02" db="EMBL/GenBank/DDBJ databases">
        <authorList>
            <person name="Nowell W R."/>
        </authorList>
    </citation>
    <scope>NUCLEOTIDE SEQUENCE</scope>
</reference>
<evidence type="ECO:0000313" key="3">
    <source>
        <dbReference type="Proteomes" id="UP000663829"/>
    </source>
</evidence>
<sequence length="207" mass="23258">IIRSRTAGQSRIETSILNNTDQYHFTVRSFQTNYTYFEIEVLIRANGPCGDAQPPSKRICTPVPHIHVFQTETFTVLNGNMGYYLSSLTQPNYCNSSCSPLVVQPQIPHTFWMSGEENLLVRVRLEPADREGSREQFFENLVGLYRDASAKNKTPPLLALLVLLNHAEIYPATLPLSIGKLILKLGALLGRILGHQTSYEEYTTATV</sequence>
<organism evidence="1 3">
    <name type="scientific">Didymodactylos carnosus</name>
    <dbReference type="NCBI Taxonomy" id="1234261"/>
    <lineage>
        <taxon>Eukaryota</taxon>
        <taxon>Metazoa</taxon>
        <taxon>Spiralia</taxon>
        <taxon>Gnathifera</taxon>
        <taxon>Rotifera</taxon>
        <taxon>Eurotatoria</taxon>
        <taxon>Bdelloidea</taxon>
        <taxon>Philodinida</taxon>
        <taxon>Philodinidae</taxon>
        <taxon>Didymodactylos</taxon>
    </lineage>
</organism>
<dbReference type="EMBL" id="CAJOBC010003096">
    <property type="protein sequence ID" value="CAF3766855.1"/>
    <property type="molecule type" value="Genomic_DNA"/>
</dbReference>
<accession>A0A814GE69</accession>
<comment type="caution">
    <text evidence="1">The sequence shown here is derived from an EMBL/GenBank/DDBJ whole genome shotgun (WGS) entry which is preliminary data.</text>
</comment>
<dbReference type="Gene3D" id="2.60.120.10">
    <property type="entry name" value="Jelly Rolls"/>
    <property type="match status" value="1"/>
</dbReference>
<evidence type="ECO:0000313" key="2">
    <source>
        <dbReference type="EMBL" id="CAF3766855.1"/>
    </source>
</evidence>
<dbReference type="Proteomes" id="UP000681722">
    <property type="component" value="Unassembled WGS sequence"/>
</dbReference>
<dbReference type="EMBL" id="CAJNOQ010003096">
    <property type="protein sequence ID" value="CAF0995166.1"/>
    <property type="molecule type" value="Genomic_DNA"/>
</dbReference>
<gene>
    <name evidence="1" type="ORF">GPM918_LOCUS13461</name>
    <name evidence="2" type="ORF">SRO942_LOCUS13461</name>
</gene>
<name>A0A814GE69_9BILA</name>
<feature type="non-terminal residue" evidence="1">
    <location>
        <position position="1"/>
    </location>
</feature>
<dbReference type="AlphaFoldDB" id="A0A814GE69"/>